<protein>
    <submittedName>
        <fullName evidence="1">Uncharacterized protein</fullName>
    </submittedName>
</protein>
<evidence type="ECO:0000313" key="1">
    <source>
        <dbReference type="EMBL" id="AEM41024.1"/>
    </source>
</evidence>
<gene>
    <name evidence="1" type="ordered locus">KVU_1185</name>
</gene>
<name>F9Y796_KETVW</name>
<dbReference type="EMBL" id="CP002018">
    <property type="protein sequence ID" value="AEM41024.1"/>
    <property type="molecule type" value="Genomic_DNA"/>
</dbReference>
<reference evidence="1 2" key="1">
    <citation type="journal article" date="2011" name="J. Bacteriol.">
        <title>Complete genome sequence of the industrial strain Ketogulonicigenium vulgare WSH-001.</title>
        <authorList>
            <person name="Liu L."/>
            <person name="Li Y."/>
            <person name="Zhang J."/>
            <person name="Zhou Z."/>
            <person name="Liu J."/>
            <person name="Li X."/>
            <person name="Zhou J."/>
            <person name="Du G."/>
            <person name="Wang L."/>
            <person name="Chen J."/>
        </authorList>
    </citation>
    <scope>NUCLEOTIDE SEQUENCE [LARGE SCALE GENOMIC DNA]</scope>
    <source>
        <strain evidence="1 2">WSH-001</strain>
    </source>
</reference>
<evidence type="ECO:0000313" key="2">
    <source>
        <dbReference type="Proteomes" id="UP000000692"/>
    </source>
</evidence>
<dbReference type="Proteomes" id="UP000000692">
    <property type="component" value="Chromosome"/>
</dbReference>
<dbReference type="KEGG" id="kvl:KVU_1185"/>
<dbReference type="HOGENOM" id="CLU_3271360_0_0_5"/>
<organism evidence="1 2">
    <name type="scientific">Ketogulonicigenium vulgare (strain WSH-001)</name>
    <dbReference type="NCBI Taxonomy" id="759362"/>
    <lineage>
        <taxon>Bacteria</taxon>
        <taxon>Pseudomonadati</taxon>
        <taxon>Pseudomonadota</taxon>
        <taxon>Alphaproteobacteria</taxon>
        <taxon>Rhodobacterales</taxon>
        <taxon>Roseobacteraceae</taxon>
        <taxon>Ketogulonicigenium</taxon>
    </lineage>
</organism>
<proteinExistence type="predicted"/>
<dbReference type="AlphaFoldDB" id="F9Y796"/>
<keyword evidence="2" id="KW-1185">Reference proteome</keyword>
<sequence>MLRSHGFYPLSAMERKQLTQGLCVISHADRAFHLAKGSQSS</sequence>
<accession>F9Y796</accession>